<evidence type="ECO:0000313" key="3">
    <source>
        <dbReference type="EMBL" id="CAA9285409.1"/>
    </source>
</evidence>
<dbReference type="InterPro" id="IPR038351">
    <property type="entry name" value="MCD_N_sf"/>
</dbReference>
<reference evidence="3" key="1">
    <citation type="submission" date="2020-02" db="EMBL/GenBank/DDBJ databases">
        <authorList>
            <person name="Meier V. D."/>
        </authorList>
    </citation>
    <scope>NUCLEOTIDE SEQUENCE</scope>
    <source>
        <strain evidence="3">AVDCRST_MAG08</strain>
    </source>
</reference>
<sequence>MSDVAEQSGLFDRALRRVTSLWRDMAERVSGAEEDSIEAQMRACLSARGGEVSGRNRAAKLAQAYLALNADGRLSFLRSLAAFDSDPAAVREATERLSAAADAEAQAAARAELRRVLEPPRLRLLTQINTIPDGVKFLVDLRAEMLRTAADGDKRIQALETDLKNLLASWFDVGFLELRRIDWSSPASLLEKLVQYEAVHRIRTWRDLKNRLDSDRRCYAFFHPRMPDEPLIFVEVALVKGLADSVQRLLDEKAPVLDPREADTAIFYSINNCQRGLDGISFGNFLIKRVVELLGRELPGVKNFATLSPIPGFCRWLHERLADPGAKLLTEEEGAALRAAAPPPLGEGAEGGTAVVAAETPSEVLLRVLKRRGWLREEKVARALEPVLTRLCAGYLLNEAARSGKRARDPVAHFHLSNGARVERVNWRGDVSDKGLRESAGLMVNYLYDPARIEEYHEDYVGEGRRPAATALRRLARGWN</sequence>
<accession>A0A6J4JRR9</accession>
<dbReference type="InterPro" id="IPR007956">
    <property type="entry name" value="Malonyl_CoA_deC_C"/>
</dbReference>
<dbReference type="AlphaFoldDB" id="A0A6J4JRR9"/>
<dbReference type="Gene3D" id="1.20.140.90">
    <property type="entry name" value="Malonyl-CoA decarboxylase, oligemerization domain"/>
    <property type="match status" value="1"/>
</dbReference>
<feature type="domain" description="Malonyl-CoA decarboxylase C-terminal" evidence="1">
    <location>
        <begin position="174"/>
        <end position="449"/>
    </location>
</feature>
<dbReference type="Pfam" id="PF17408">
    <property type="entry name" value="MCD_N"/>
    <property type="match status" value="1"/>
</dbReference>
<protein>
    <submittedName>
        <fullName evidence="3">Malonyl-CoA decarboxylase</fullName>
        <ecNumber evidence="3">4.1.1.9</ecNumber>
    </submittedName>
</protein>
<organism evidence="3">
    <name type="scientific">uncultured Acetobacteraceae bacterium</name>
    <dbReference type="NCBI Taxonomy" id="169975"/>
    <lineage>
        <taxon>Bacteria</taxon>
        <taxon>Pseudomonadati</taxon>
        <taxon>Pseudomonadota</taxon>
        <taxon>Alphaproteobacteria</taxon>
        <taxon>Acetobacterales</taxon>
        <taxon>Acetobacteraceae</taxon>
        <taxon>environmental samples</taxon>
    </lineage>
</organism>
<gene>
    <name evidence="3" type="ORF">AVDCRST_MAG08-4162</name>
</gene>
<dbReference type="Pfam" id="PF05292">
    <property type="entry name" value="MCD"/>
    <property type="match status" value="1"/>
</dbReference>
<dbReference type="InterPro" id="IPR038917">
    <property type="entry name" value="Malonyl_CoA_deC"/>
</dbReference>
<keyword evidence="3" id="KW-0456">Lyase</keyword>
<dbReference type="InterPro" id="IPR035372">
    <property type="entry name" value="MCD_N"/>
</dbReference>
<dbReference type="PANTHER" id="PTHR28641:SF1">
    <property type="entry name" value="MALONYL-COA DECARBOXYLASE, MITOCHONDRIAL"/>
    <property type="match status" value="1"/>
</dbReference>
<dbReference type="PANTHER" id="PTHR28641">
    <property type="match status" value="1"/>
</dbReference>
<name>A0A6J4JRR9_9PROT</name>
<dbReference type="InterPro" id="IPR042303">
    <property type="entry name" value="Malonyl_CoA_deC_C_sf"/>
</dbReference>
<evidence type="ECO:0000259" key="2">
    <source>
        <dbReference type="Pfam" id="PF17408"/>
    </source>
</evidence>
<dbReference type="Gene3D" id="3.40.630.150">
    <property type="entry name" value="Malonyl-CoA decarboxylase, catalytic domain"/>
    <property type="match status" value="1"/>
</dbReference>
<evidence type="ECO:0000259" key="1">
    <source>
        <dbReference type="Pfam" id="PF05292"/>
    </source>
</evidence>
<dbReference type="EC" id="4.1.1.9" evidence="3"/>
<dbReference type="EMBL" id="CADCTG010000326">
    <property type="protein sequence ID" value="CAA9285409.1"/>
    <property type="molecule type" value="Genomic_DNA"/>
</dbReference>
<proteinExistence type="predicted"/>
<dbReference type="GO" id="GO:0050080">
    <property type="term" value="F:malonyl-CoA decarboxylase activity"/>
    <property type="evidence" value="ECO:0007669"/>
    <property type="project" value="UniProtKB-EC"/>
</dbReference>
<feature type="domain" description="Malonyl-CoA decarboxylase N-terminal" evidence="2">
    <location>
        <begin position="83"/>
        <end position="171"/>
    </location>
</feature>
<dbReference type="GO" id="GO:0006633">
    <property type="term" value="P:fatty acid biosynthetic process"/>
    <property type="evidence" value="ECO:0007669"/>
    <property type="project" value="InterPro"/>
</dbReference>